<name>X1VAB9_9ZZZZ</name>
<dbReference type="PROSITE" id="PS51220">
    <property type="entry name" value="NIDO"/>
    <property type="match status" value="1"/>
</dbReference>
<dbReference type="EMBL" id="BARW01016321">
    <property type="protein sequence ID" value="GAJ02620.1"/>
    <property type="molecule type" value="Genomic_DNA"/>
</dbReference>
<feature type="non-terminal residue" evidence="2">
    <location>
        <position position="1"/>
    </location>
</feature>
<dbReference type="Pfam" id="PF06119">
    <property type="entry name" value="NIDO"/>
    <property type="match status" value="1"/>
</dbReference>
<dbReference type="AlphaFoldDB" id="X1VAB9"/>
<organism evidence="2">
    <name type="scientific">marine sediment metagenome</name>
    <dbReference type="NCBI Taxonomy" id="412755"/>
    <lineage>
        <taxon>unclassified sequences</taxon>
        <taxon>metagenomes</taxon>
        <taxon>ecological metagenomes</taxon>
    </lineage>
</organism>
<reference evidence="2" key="1">
    <citation type="journal article" date="2014" name="Front. Microbiol.">
        <title>High frequency of phylogenetically diverse reductive dehalogenase-homologous genes in deep subseafloor sedimentary metagenomes.</title>
        <authorList>
            <person name="Kawai M."/>
            <person name="Futagami T."/>
            <person name="Toyoda A."/>
            <person name="Takaki Y."/>
            <person name="Nishi S."/>
            <person name="Hori S."/>
            <person name="Arai W."/>
            <person name="Tsubouchi T."/>
            <person name="Morono Y."/>
            <person name="Uchiyama I."/>
            <person name="Ito T."/>
            <person name="Fujiyama A."/>
            <person name="Inagaki F."/>
            <person name="Takami H."/>
        </authorList>
    </citation>
    <scope>NUCLEOTIDE SEQUENCE</scope>
    <source>
        <strain evidence="2">Expedition CK06-06</strain>
    </source>
</reference>
<evidence type="ECO:0000313" key="2">
    <source>
        <dbReference type="EMBL" id="GAJ02620.1"/>
    </source>
</evidence>
<dbReference type="InterPro" id="IPR003886">
    <property type="entry name" value="NIDO_dom"/>
</dbReference>
<feature type="domain" description="NIDO" evidence="1">
    <location>
        <begin position="1"/>
        <end position="103"/>
    </location>
</feature>
<accession>X1VAB9</accession>
<proteinExistence type="predicted"/>
<sequence>TWDMVGYYSGHNDRRNDFQAVFRDRSDTGAGNFDVDFRYNQLQWTTGDVSDVAAQAGYDAGDGTRFFVLPNSRTEQVLDLQNTSNVSVTQPGLWSFAIRNGELPGGSPSNPLMPVETPRGWDFEFGVELDQMIFIDPEIAVGYDYLVNSGPLFQSVLLPDIGDGLFDLYLWDIATSTYLLEDVLTQGAEYAFGVGGVDNFRILGIEESAGLDPNDPLAFICIRPVTC</sequence>
<comment type="caution">
    <text evidence="2">The sequence shown here is derived from an EMBL/GenBank/DDBJ whole genome shotgun (WGS) entry which is preliminary data.</text>
</comment>
<protein>
    <recommendedName>
        <fullName evidence="1">NIDO domain-containing protein</fullName>
    </recommendedName>
</protein>
<evidence type="ECO:0000259" key="1">
    <source>
        <dbReference type="PROSITE" id="PS51220"/>
    </source>
</evidence>
<dbReference type="GO" id="GO:0007160">
    <property type="term" value="P:cell-matrix adhesion"/>
    <property type="evidence" value="ECO:0007669"/>
    <property type="project" value="InterPro"/>
</dbReference>
<gene>
    <name evidence="2" type="ORF">S12H4_28450</name>
</gene>